<reference evidence="7" key="1">
    <citation type="submission" date="2018-11" db="EMBL/GenBank/DDBJ databases">
        <title>Myxobolus squamalis genome and transcriptome.</title>
        <authorList>
            <person name="Yahalomi D."/>
            <person name="Atkinson S.D."/>
            <person name="Neuhof M."/>
            <person name="Chang E.S."/>
            <person name="Philippe H."/>
            <person name="Cartwright P."/>
            <person name="Bartholomew J.L."/>
            <person name="Huchon D."/>
        </authorList>
    </citation>
    <scope>NUCLEOTIDE SEQUENCE</scope>
    <source>
        <strain evidence="7">71B08</strain>
        <tissue evidence="7">Whole</tissue>
    </source>
</reference>
<dbReference type="Gene3D" id="3.40.50.300">
    <property type="entry name" value="P-loop containing nucleotide triphosphate hydrolases"/>
    <property type="match status" value="1"/>
</dbReference>
<dbReference type="Gene3D" id="3.10.20.30">
    <property type="match status" value="1"/>
</dbReference>
<dbReference type="InterPro" id="IPR012675">
    <property type="entry name" value="Beta-grasp_dom_sf"/>
</dbReference>
<dbReference type="GO" id="GO:0005737">
    <property type="term" value="C:cytoplasm"/>
    <property type="evidence" value="ECO:0007669"/>
    <property type="project" value="TreeGrafter"/>
</dbReference>
<dbReference type="PANTHER" id="PTHR23305:SF11">
    <property type="entry name" value="OBG-LIKE ATPASE 1"/>
    <property type="match status" value="1"/>
</dbReference>
<evidence type="ECO:0000313" key="7">
    <source>
        <dbReference type="EMBL" id="NDJ96458.1"/>
    </source>
</evidence>
<dbReference type="InterPro" id="IPR013029">
    <property type="entry name" value="YchF_C"/>
</dbReference>
<dbReference type="GO" id="GO:0016887">
    <property type="term" value="F:ATP hydrolysis activity"/>
    <property type="evidence" value="ECO:0007669"/>
    <property type="project" value="TreeGrafter"/>
</dbReference>
<evidence type="ECO:0000256" key="3">
    <source>
        <dbReference type="ARBA" id="ARBA00022741"/>
    </source>
</evidence>
<dbReference type="GO" id="GO:0005524">
    <property type="term" value="F:ATP binding"/>
    <property type="evidence" value="ECO:0007669"/>
    <property type="project" value="UniProtKB-KW"/>
</dbReference>
<evidence type="ECO:0000256" key="4">
    <source>
        <dbReference type="ARBA" id="ARBA00022840"/>
    </source>
</evidence>
<dbReference type="PANTHER" id="PTHR23305">
    <property type="entry name" value="OBG GTPASE FAMILY"/>
    <property type="match status" value="1"/>
</dbReference>
<evidence type="ECO:0000256" key="1">
    <source>
        <dbReference type="ARBA" id="ARBA00001946"/>
    </source>
</evidence>
<evidence type="ECO:0000259" key="6">
    <source>
        <dbReference type="PROSITE" id="PS51880"/>
    </source>
</evidence>
<dbReference type="SUPFAM" id="SSF52540">
    <property type="entry name" value="P-loop containing nucleoside triphosphate hydrolases"/>
    <property type="match status" value="1"/>
</dbReference>
<dbReference type="SUPFAM" id="SSF81271">
    <property type="entry name" value="TGS-like"/>
    <property type="match status" value="1"/>
</dbReference>
<keyword evidence="4" id="KW-0067">ATP-binding</keyword>
<protein>
    <submittedName>
        <fullName evidence="7">Obg-like ATPase 1 (Trinotate prediction)</fullName>
    </submittedName>
</protein>
<evidence type="ECO:0000256" key="2">
    <source>
        <dbReference type="ARBA" id="ARBA00022723"/>
    </source>
</evidence>
<dbReference type="InterPro" id="IPR012676">
    <property type="entry name" value="TGS-like"/>
</dbReference>
<dbReference type="Pfam" id="PF06071">
    <property type="entry name" value="YchF-GTPase_C"/>
    <property type="match status" value="1"/>
</dbReference>
<feature type="domain" description="TGS" evidence="6">
    <location>
        <begin position="118"/>
        <end position="201"/>
    </location>
</feature>
<dbReference type="EMBL" id="GHBR01001098">
    <property type="protein sequence ID" value="NDJ96458.1"/>
    <property type="molecule type" value="Transcribed_RNA"/>
</dbReference>
<dbReference type="InterPro" id="IPR004095">
    <property type="entry name" value="TGS"/>
</dbReference>
<dbReference type="InterPro" id="IPR027417">
    <property type="entry name" value="P-loop_NTPase"/>
</dbReference>
<dbReference type="AlphaFoldDB" id="A0A6B2FY34"/>
<dbReference type="PROSITE" id="PS51880">
    <property type="entry name" value="TGS"/>
    <property type="match status" value="1"/>
</dbReference>
<evidence type="ECO:0000256" key="5">
    <source>
        <dbReference type="ARBA" id="ARBA00022842"/>
    </source>
</evidence>
<organism evidence="7">
    <name type="scientific">Myxobolus squamalis</name>
    <name type="common">Myxosporean</name>
    <dbReference type="NCBI Taxonomy" id="59785"/>
    <lineage>
        <taxon>Eukaryota</taxon>
        <taxon>Metazoa</taxon>
        <taxon>Cnidaria</taxon>
        <taxon>Myxozoa</taxon>
        <taxon>Myxosporea</taxon>
        <taxon>Bivalvulida</taxon>
        <taxon>Platysporina</taxon>
        <taxon>Myxobolidae</taxon>
        <taxon>Myxobolus</taxon>
    </lineage>
</organism>
<proteinExistence type="predicted"/>
<keyword evidence="2" id="KW-0479">Metal-binding</keyword>
<keyword evidence="5" id="KW-0460">Magnesium</keyword>
<dbReference type="FunFam" id="3.10.20.30:FF:000029">
    <property type="entry name" value="Obg-like ATPase 1"/>
    <property type="match status" value="1"/>
</dbReference>
<sequence>MRKVLEMLNEKTWVRSSRNWDVKEIELLNEHLLITAKPVIYLVNVGARDYIKKKNPWLSKIKQWIDANDPGATMVPFSAEFEEEISKMADEESLKYQEDNKTSSAIPKIIVSGFKTLKLEYFFTTGKDEVKAWTIQKGSKAPQAAGKIHTDFERGFISAEVMKFEDFKELGTEVAVKNAGKYRQEGKKYVVQDGDIIFFKFNVTQQPKKK</sequence>
<comment type="cofactor">
    <cofactor evidence="1">
        <name>Mg(2+)</name>
        <dbReference type="ChEBI" id="CHEBI:18420"/>
    </cofactor>
</comment>
<name>A0A6B2FY34_MYXSQ</name>
<dbReference type="CDD" id="cd04867">
    <property type="entry name" value="TGS_YchF_OLA1"/>
    <property type="match status" value="1"/>
</dbReference>
<accession>A0A6B2FY34</accession>
<keyword evidence="3" id="KW-0547">Nucleotide-binding</keyword>
<dbReference type="GO" id="GO:0046872">
    <property type="term" value="F:metal ion binding"/>
    <property type="evidence" value="ECO:0007669"/>
    <property type="project" value="UniProtKB-KW"/>
</dbReference>